<comment type="caution">
    <text evidence="1">The sequence shown here is derived from an EMBL/GenBank/DDBJ whole genome shotgun (WGS) entry which is preliminary data.</text>
</comment>
<organism evidence="1">
    <name type="scientific">Zea mays</name>
    <name type="common">Maize</name>
    <dbReference type="NCBI Taxonomy" id="4577"/>
    <lineage>
        <taxon>Eukaryota</taxon>
        <taxon>Viridiplantae</taxon>
        <taxon>Streptophyta</taxon>
        <taxon>Embryophyta</taxon>
        <taxon>Tracheophyta</taxon>
        <taxon>Spermatophyta</taxon>
        <taxon>Magnoliopsida</taxon>
        <taxon>Liliopsida</taxon>
        <taxon>Poales</taxon>
        <taxon>Poaceae</taxon>
        <taxon>PACMAD clade</taxon>
        <taxon>Panicoideae</taxon>
        <taxon>Andropogonodae</taxon>
        <taxon>Andropogoneae</taxon>
        <taxon>Tripsacinae</taxon>
        <taxon>Zea</taxon>
    </lineage>
</organism>
<dbReference type="Proteomes" id="UP000251960">
    <property type="component" value="Chromosome 2"/>
</dbReference>
<name>A0A3L6FSB2_MAIZE</name>
<gene>
    <name evidence="1" type="ORF">Zm00014a_044597</name>
</gene>
<dbReference type="EMBL" id="NCVQ01000003">
    <property type="protein sequence ID" value="PWZ37616.1"/>
    <property type="molecule type" value="Genomic_DNA"/>
</dbReference>
<evidence type="ECO:0000313" key="1">
    <source>
        <dbReference type="EMBL" id="PWZ37616.1"/>
    </source>
</evidence>
<protein>
    <submittedName>
        <fullName evidence="1">Uncharacterized protein</fullName>
    </submittedName>
</protein>
<proteinExistence type="predicted"/>
<reference evidence="1" key="1">
    <citation type="journal article" date="2018" name="Nat. Genet.">
        <title>Extensive intraspecific gene order and gene structural variations between Mo17 and other maize genomes.</title>
        <authorList>
            <person name="Sun S."/>
            <person name="Zhou Y."/>
            <person name="Chen J."/>
            <person name="Shi J."/>
            <person name="Zhao H."/>
            <person name="Zhao H."/>
            <person name="Song W."/>
            <person name="Zhang M."/>
            <person name="Cui Y."/>
            <person name="Dong X."/>
            <person name="Liu H."/>
            <person name="Ma X."/>
            <person name="Jiao Y."/>
            <person name="Wang B."/>
            <person name="Wei X."/>
            <person name="Stein J.C."/>
            <person name="Glaubitz J.C."/>
            <person name="Lu F."/>
            <person name="Yu G."/>
            <person name="Liang C."/>
            <person name="Fengler K."/>
            <person name="Li B."/>
            <person name="Rafalski A."/>
            <person name="Schnable P.S."/>
            <person name="Ware D.H."/>
            <person name="Buckler E.S."/>
            <person name="Lai J."/>
        </authorList>
    </citation>
    <scope>NUCLEOTIDE SEQUENCE [LARGE SCALE GENOMIC DNA]</scope>
    <source>
        <tissue evidence="1">Seedling</tissue>
    </source>
</reference>
<accession>A0A3L6FSB2</accession>
<dbReference type="AlphaFoldDB" id="A0A3L6FSB2"/>
<sequence length="54" mass="6264">MLRAVSVSQRLRKFRGKGLPLFIPSPDPTFPRPHSRGSLRHWVYTFYYIVSMGG</sequence>